<dbReference type="AlphaFoldDB" id="A0A381SLV3"/>
<dbReference type="SUPFAM" id="SSF53955">
    <property type="entry name" value="Lysozyme-like"/>
    <property type="match status" value="1"/>
</dbReference>
<reference evidence="3" key="1">
    <citation type="submission" date="2018-05" db="EMBL/GenBank/DDBJ databases">
        <authorList>
            <person name="Lanie J.A."/>
            <person name="Ng W.-L."/>
            <person name="Kazmierczak K.M."/>
            <person name="Andrzejewski T.M."/>
            <person name="Davidsen T.M."/>
            <person name="Wayne K.J."/>
            <person name="Tettelin H."/>
            <person name="Glass J.I."/>
            <person name="Rusch D."/>
            <person name="Podicherti R."/>
            <person name="Tsui H.-C.T."/>
            <person name="Winkler M.E."/>
        </authorList>
    </citation>
    <scope>NUCLEOTIDE SEQUENCE</scope>
</reference>
<sequence>MLISFQKKLFSKKILHIVIVFVSSCLTSAGAFDFKNNDGLNKNTLSSNNLFVSKKLLNKETSKVVHNADLLDYVRHNLTLDPMVNQRINAELRWYIKNPNYLKRVFTRAQPFMPYIISELKKNKLPLELALLPIIESAYDSFAYSHGRAAGLWQIIPGTASRFGIKQNWWYDGRRDIVDSTQGALKYLNHLHGLMNNDWLLAIASYNSGEGNILKAIRNNKNRSKSTDFWNLKLSRETTTYVPRFLALVEIIRNPEKYNIKLPSVSENQQFQEINIDSQLDIALAAKLADIDIDTLYTLNAGLNRWATDPNGPHRILIPTIAKKLFLDRFEDLPKNERVRWHRHQVQSGDTLSEIAEQYHTTVARVISSNKIKNNLIKLGEYLIIPVSTKPIESYSKSKDERRNQVQNKPREGNRIEHKVVKGESFWSIGKKYKVSTKNLATWNNMSPRDMLSIGKNLVVWSTKPNSLPISNQKEVKRKLTYTVRNGDSLSLIADRFRIKISDLLKWNSLNQTKIIKPGQKLIIHVDIIQQSS</sequence>
<dbReference type="PANTHER" id="PTHR33734:SF22">
    <property type="entry name" value="MEMBRANE-BOUND LYTIC MUREIN TRANSGLYCOSYLASE D"/>
    <property type="match status" value="1"/>
</dbReference>
<dbReference type="PROSITE" id="PS51257">
    <property type="entry name" value="PROKAR_LIPOPROTEIN"/>
    <property type="match status" value="1"/>
</dbReference>
<dbReference type="Gene3D" id="1.10.530.10">
    <property type="match status" value="1"/>
</dbReference>
<feature type="domain" description="LysM" evidence="2">
    <location>
        <begin position="480"/>
        <end position="524"/>
    </location>
</feature>
<dbReference type="Pfam" id="PF01464">
    <property type="entry name" value="SLT"/>
    <property type="match status" value="1"/>
</dbReference>
<dbReference type="CDD" id="cd00118">
    <property type="entry name" value="LysM"/>
    <property type="match status" value="3"/>
</dbReference>
<proteinExistence type="predicted"/>
<evidence type="ECO:0000259" key="2">
    <source>
        <dbReference type="PROSITE" id="PS51782"/>
    </source>
</evidence>
<dbReference type="InterPro" id="IPR008258">
    <property type="entry name" value="Transglycosylase_SLT_dom_1"/>
</dbReference>
<dbReference type="InterPro" id="IPR023346">
    <property type="entry name" value="Lysozyme-like_dom_sf"/>
</dbReference>
<gene>
    <name evidence="3" type="ORF">METZ01_LOCUS57879</name>
</gene>
<feature type="compositionally biased region" description="Basic and acidic residues" evidence="1">
    <location>
        <begin position="396"/>
        <end position="414"/>
    </location>
</feature>
<dbReference type="InterPro" id="IPR018392">
    <property type="entry name" value="LysM"/>
</dbReference>
<accession>A0A381SLV3</accession>
<name>A0A381SLV3_9ZZZZ</name>
<dbReference type="PROSITE" id="PS51782">
    <property type="entry name" value="LYSM"/>
    <property type="match status" value="3"/>
</dbReference>
<organism evidence="3">
    <name type="scientific">marine metagenome</name>
    <dbReference type="NCBI Taxonomy" id="408172"/>
    <lineage>
        <taxon>unclassified sequences</taxon>
        <taxon>metagenomes</taxon>
        <taxon>ecological metagenomes</taxon>
    </lineage>
</organism>
<dbReference type="SUPFAM" id="SSF54106">
    <property type="entry name" value="LysM domain"/>
    <property type="match status" value="3"/>
</dbReference>
<dbReference type="PANTHER" id="PTHR33734">
    <property type="entry name" value="LYSM DOMAIN-CONTAINING GPI-ANCHORED PROTEIN 2"/>
    <property type="match status" value="1"/>
</dbReference>
<feature type="domain" description="LysM" evidence="2">
    <location>
        <begin position="342"/>
        <end position="385"/>
    </location>
</feature>
<evidence type="ECO:0000256" key="1">
    <source>
        <dbReference type="SAM" id="MobiDB-lite"/>
    </source>
</evidence>
<dbReference type="InterPro" id="IPR036779">
    <property type="entry name" value="LysM_dom_sf"/>
</dbReference>
<dbReference type="EMBL" id="UINC01003290">
    <property type="protein sequence ID" value="SVA05025.1"/>
    <property type="molecule type" value="Genomic_DNA"/>
</dbReference>
<dbReference type="SMART" id="SM00257">
    <property type="entry name" value="LysM"/>
    <property type="match status" value="3"/>
</dbReference>
<dbReference type="Pfam" id="PF01476">
    <property type="entry name" value="LysM"/>
    <property type="match status" value="3"/>
</dbReference>
<protein>
    <recommendedName>
        <fullName evidence="2">LysM domain-containing protein</fullName>
    </recommendedName>
</protein>
<feature type="region of interest" description="Disordered" evidence="1">
    <location>
        <begin position="395"/>
        <end position="414"/>
    </location>
</feature>
<dbReference type="GO" id="GO:0008932">
    <property type="term" value="F:lytic endotransglycosylase activity"/>
    <property type="evidence" value="ECO:0007669"/>
    <property type="project" value="TreeGrafter"/>
</dbReference>
<dbReference type="CDD" id="cd16894">
    <property type="entry name" value="MltD-like"/>
    <property type="match status" value="1"/>
</dbReference>
<feature type="domain" description="LysM" evidence="2">
    <location>
        <begin position="416"/>
        <end position="460"/>
    </location>
</feature>
<dbReference type="Gene3D" id="3.10.350.10">
    <property type="entry name" value="LysM domain"/>
    <property type="match status" value="3"/>
</dbReference>
<evidence type="ECO:0000313" key="3">
    <source>
        <dbReference type="EMBL" id="SVA05025.1"/>
    </source>
</evidence>